<sequence>MPAQMDALGAFTHLTENIPSWIDRLAELSAHTAAKHAEYAEAYRRHVSVRPRRRKNSSVCSIRTEDLRSSAPETETRPQSSAAATNTTVTTPNTSQHEANVNPRKRGAEDAPSMEARDRDLLVSTRNNLIIHYDGHTQHVLEEMVRHIGTARNNIRKGRMTQLPLPGYRSKMLDRSARMNSLAPSLSPSESGEDDVLSSIRKARTRGPPVPRAPEMPRESPFDMAEKQLELVHGVCETAAYQFLRSGDCSTELSSVESKFKSLLDLATNEVRRLKAEQPQEPTVEEDETEAPAMEPATTTIEVDRQSLSKMDTIEVDDSAQSVESIDLTAFRANRLRRG</sequence>
<evidence type="ECO:0000313" key="2">
    <source>
        <dbReference type="EMBL" id="RDH25887.1"/>
    </source>
</evidence>
<dbReference type="Proteomes" id="UP000253845">
    <property type="component" value="Unassembled WGS sequence"/>
</dbReference>
<proteinExistence type="predicted"/>
<dbReference type="AlphaFoldDB" id="A0A370CDV2"/>
<reference evidence="2 3" key="1">
    <citation type="submission" date="2018-07" db="EMBL/GenBank/DDBJ databases">
        <title>Section-level genome sequencing of Aspergillus section Nigri to investigate inter- and intra-species variation.</title>
        <authorList>
            <consortium name="DOE Joint Genome Institute"/>
            <person name="Vesth T.C."/>
            <person name="Nybo J.L."/>
            <person name="Theobald S."/>
            <person name="Frisvad J.C."/>
            <person name="Larsen T.O."/>
            <person name="Nielsen K.F."/>
            <person name="Hoof J.B."/>
            <person name="Brandl J."/>
            <person name="Salamov A."/>
            <person name="Riley R."/>
            <person name="Gladden J.M."/>
            <person name="Phatale P."/>
            <person name="Nielsen M.T."/>
            <person name="Lyhne E.K."/>
            <person name="Kogle M.E."/>
            <person name="Strasser K."/>
            <person name="McDonnell E."/>
            <person name="Barry K."/>
            <person name="Clum A."/>
            <person name="Chen C."/>
            <person name="Nolan M."/>
            <person name="Sandor L."/>
            <person name="Kuo A."/>
            <person name="Lipzen A."/>
            <person name="Hainaut M."/>
            <person name="Drula E."/>
            <person name="Tsang A."/>
            <person name="Magnuson J.K."/>
            <person name="Henrissat B."/>
            <person name="Wiebenga A."/>
            <person name="Simmons B.A."/>
            <person name="Makela M.R."/>
            <person name="De vries R.P."/>
            <person name="Grigoriev I.V."/>
            <person name="Mortensen U.H."/>
            <person name="Baker S.E."/>
            <person name="Andersen M.R."/>
        </authorList>
    </citation>
    <scope>NUCLEOTIDE SEQUENCE [LARGE SCALE GENOMIC DNA]</scope>
    <source>
        <strain evidence="2 3">ATCC 13496</strain>
    </source>
</reference>
<accession>A0A370CDV2</accession>
<evidence type="ECO:0000256" key="1">
    <source>
        <dbReference type="SAM" id="MobiDB-lite"/>
    </source>
</evidence>
<feature type="compositionally biased region" description="Low complexity" evidence="1">
    <location>
        <begin position="80"/>
        <end position="95"/>
    </location>
</feature>
<feature type="region of interest" description="Disordered" evidence="1">
    <location>
        <begin position="47"/>
        <end position="116"/>
    </location>
</feature>
<name>A0A370CDV2_ASPNG</name>
<organism evidence="2 3">
    <name type="scientific">Aspergillus niger ATCC 13496</name>
    <dbReference type="NCBI Taxonomy" id="1353008"/>
    <lineage>
        <taxon>Eukaryota</taxon>
        <taxon>Fungi</taxon>
        <taxon>Dikarya</taxon>
        <taxon>Ascomycota</taxon>
        <taxon>Pezizomycotina</taxon>
        <taxon>Eurotiomycetes</taxon>
        <taxon>Eurotiomycetidae</taxon>
        <taxon>Eurotiales</taxon>
        <taxon>Aspergillaceae</taxon>
        <taxon>Aspergillus</taxon>
        <taxon>Aspergillus subgen. Circumdati</taxon>
    </lineage>
</organism>
<feature type="region of interest" description="Disordered" evidence="1">
    <location>
        <begin position="275"/>
        <end position="298"/>
    </location>
</feature>
<evidence type="ECO:0000313" key="3">
    <source>
        <dbReference type="Proteomes" id="UP000253845"/>
    </source>
</evidence>
<dbReference type="EMBL" id="KZ851899">
    <property type="protein sequence ID" value="RDH25887.1"/>
    <property type="molecule type" value="Genomic_DNA"/>
</dbReference>
<dbReference type="VEuPathDB" id="FungiDB:M747DRAFT_6303"/>
<feature type="compositionally biased region" description="Basic residues" evidence="1">
    <location>
        <begin position="47"/>
        <end position="56"/>
    </location>
</feature>
<protein>
    <submittedName>
        <fullName evidence="2">Uncharacterized protein</fullName>
    </submittedName>
</protein>
<gene>
    <name evidence="2" type="ORF">M747DRAFT_6303</name>
</gene>